<dbReference type="InterPro" id="IPR050756">
    <property type="entry name" value="CSN3"/>
</dbReference>
<dbReference type="FunFam" id="1.25.40.570:FF:000009">
    <property type="entry name" value="26S proteasome non-ATPase regulatory subunit 3"/>
    <property type="match status" value="1"/>
</dbReference>
<dbReference type="InterPro" id="IPR036390">
    <property type="entry name" value="WH_DNA-bd_sf"/>
</dbReference>
<dbReference type="SMART" id="SM00753">
    <property type="entry name" value="PAM"/>
    <property type="match status" value="1"/>
</dbReference>
<keyword evidence="7" id="KW-1185">Reference proteome</keyword>
<dbReference type="Gene3D" id="1.25.40.570">
    <property type="match status" value="1"/>
</dbReference>
<dbReference type="Proteomes" id="UP001150569">
    <property type="component" value="Unassembled WGS sequence"/>
</dbReference>
<comment type="similarity">
    <text evidence="1">Belongs to the proteasome subunit S3 family.</text>
</comment>
<protein>
    <recommendedName>
        <fullName evidence="3">26S proteasome regulatory subunit RPN3</fullName>
    </recommendedName>
</protein>
<keyword evidence="2 6" id="KW-0647">Proteasome</keyword>
<reference evidence="6" key="1">
    <citation type="submission" date="2022-07" db="EMBL/GenBank/DDBJ databases">
        <title>Phylogenomic reconstructions and comparative analyses of Kickxellomycotina fungi.</title>
        <authorList>
            <person name="Reynolds N.K."/>
            <person name="Stajich J.E."/>
            <person name="Barry K."/>
            <person name="Grigoriev I.V."/>
            <person name="Crous P."/>
            <person name="Smith M.E."/>
        </authorList>
    </citation>
    <scope>NUCLEOTIDE SEQUENCE</scope>
    <source>
        <strain evidence="6">RSA 861</strain>
    </source>
</reference>
<dbReference type="GO" id="GO:0008541">
    <property type="term" value="C:proteasome regulatory particle, lid subcomplex"/>
    <property type="evidence" value="ECO:0007669"/>
    <property type="project" value="TreeGrafter"/>
</dbReference>
<evidence type="ECO:0000259" key="5">
    <source>
        <dbReference type="PROSITE" id="PS50250"/>
    </source>
</evidence>
<evidence type="ECO:0000313" key="7">
    <source>
        <dbReference type="Proteomes" id="UP001150569"/>
    </source>
</evidence>
<proteinExistence type="inferred from homology"/>
<dbReference type="SUPFAM" id="SSF46785">
    <property type="entry name" value="Winged helix' DNA-binding domain"/>
    <property type="match status" value="1"/>
</dbReference>
<dbReference type="PROSITE" id="PS50250">
    <property type="entry name" value="PCI"/>
    <property type="match status" value="1"/>
</dbReference>
<feature type="domain" description="PCI" evidence="5">
    <location>
        <begin position="243"/>
        <end position="423"/>
    </location>
</feature>
<dbReference type="EMBL" id="JANBPT010000217">
    <property type="protein sequence ID" value="KAJ1925579.1"/>
    <property type="molecule type" value="Genomic_DNA"/>
</dbReference>
<evidence type="ECO:0000256" key="4">
    <source>
        <dbReference type="SAM" id="Coils"/>
    </source>
</evidence>
<dbReference type="Pfam" id="PF01399">
    <property type="entry name" value="PCI"/>
    <property type="match status" value="1"/>
</dbReference>
<accession>A0A9W8A8T3</accession>
<dbReference type="SMART" id="SM00088">
    <property type="entry name" value="PINT"/>
    <property type="match status" value="1"/>
</dbReference>
<evidence type="ECO:0000313" key="6">
    <source>
        <dbReference type="EMBL" id="KAJ1925579.1"/>
    </source>
</evidence>
<gene>
    <name evidence="6" type="primary">RPN3_2</name>
    <name evidence="6" type="ORF">IWQ60_004480</name>
</gene>
<evidence type="ECO:0000256" key="1">
    <source>
        <dbReference type="ARBA" id="ARBA00007912"/>
    </source>
</evidence>
<dbReference type="GO" id="GO:0030234">
    <property type="term" value="F:enzyme regulator activity"/>
    <property type="evidence" value="ECO:0007669"/>
    <property type="project" value="InterPro"/>
</dbReference>
<evidence type="ECO:0000256" key="3">
    <source>
        <dbReference type="ARBA" id="ARBA00075103"/>
    </source>
</evidence>
<dbReference type="OrthoDB" id="1713558at2759"/>
<keyword evidence="4" id="KW-0175">Coiled coil</keyword>
<dbReference type="InterPro" id="IPR000717">
    <property type="entry name" value="PCI_dom"/>
</dbReference>
<dbReference type="GO" id="GO:0006511">
    <property type="term" value="P:ubiquitin-dependent protein catabolic process"/>
    <property type="evidence" value="ECO:0007669"/>
    <property type="project" value="TreeGrafter"/>
</dbReference>
<dbReference type="Pfam" id="PF25573">
    <property type="entry name" value="TPR_PSMD3_N"/>
    <property type="match status" value="1"/>
</dbReference>
<name>A0A9W8A8T3_9FUNG</name>
<dbReference type="PANTHER" id="PTHR10758:SF2">
    <property type="entry name" value="26S PROTEASOME NON-ATPASE REGULATORY SUBUNIT 3"/>
    <property type="match status" value="1"/>
</dbReference>
<dbReference type="InterPro" id="IPR057985">
    <property type="entry name" value="TPR_PSMD3_N"/>
</dbReference>
<organism evidence="6 7">
    <name type="scientific">Tieghemiomyces parasiticus</name>
    <dbReference type="NCBI Taxonomy" id="78921"/>
    <lineage>
        <taxon>Eukaryota</taxon>
        <taxon>Fungi</taxon>
        <taxon>Fungi incertae sedis</taxon>
        <taxon>Zoopagomycota</taxon>
        <taxon>Kickxellomycotina</taxon>
        <taxon>Dimargaritomycetes</taxon>
        <taxon>Dimargaritales</taxon>
        <taxon>Dimargaritaceae</taxon>
        <taxon>Tieghemiomyces</taxon>
    </lineage>
</organism>
<dbReference type="AlphaFoldDB" id="A0A9W8A8T3"/>
<dbReference type="InterPro" id="IPR013586">
    <property type="entry name" value="PSMD3_C"/>
</dbReference>
<dbReference type="Pfam" id="PF08375">
    <property type="entry name" value="Rpn3_C"/>
    <property type="match status" value="1"/>
</dbReference>
<evidence type="ECO:0000256" key="2">
    <source>
        <dbReference type="ARBA" id="ARBA00022942"/>
    </source>
</evidence>
<sequence>MSAAETMNVDTVPANPPAGDTRLLFQQGSFRNLAHLERNIRFIKQGVASLEARYIHRVLRTIPSTRKRFDTQTLGAAIQKYYRPEFGDKEELLGLLNYMAAEGMDLDTKPVSPVKEDPEISVYLGLLVLIHLLDQKAYDAGQRLAAALVDRAMELNRRTLDAIVAKLFFYYARFYEITGRLADVRPALLTNLRTATLRRDSELQATLINLILRNLLHFNLYEQADKLAAKTTFPDNASNNQMARHMYYLGRIKAIQLDYTAAHTYLLQAQRKAPQTPTTAGFQQTVGKLFVIVQLLMGEIPERALFRQPVLRKPLAPYLAITQAVRVGDLAKFQATVARFDSRFRADHTSTLIVRLRHNVIKTGIRMISLSYLRISLRDICIKLHLDSEEDAEYIVSKAIRDGVIDATIDHERGFVQSKEVADVYATSEPQAAFNQRIQFCLNLYNESVKALRFPLNAHKKDLESASEALERERELAKEIAQSDFDADSDNDMGL</sequence>
<feature type="coiled-coil region" evidence="4">
    <location>
        <begin position="456"/>
        <end position="483"/>
    </location>
</feature>
<dbReference type="PANTHER" id="PTHR10758">
    <property type="entry name" value="26S PROTEASOME NON-ATPASE REGULATORY SUBUNIT 3/COP9 SIGNALOSOME COMPLEX SUBUNIT 3"/>
    <property type="match status" value="1"/>
</dbReference>
<comment type="caution">
    <text evidence="6">The sequence shown here is derived from an EMBL/GenBank/DDBJ whole genome shotgun (WGS) entry which is preliminary data.</text>
</comment>
<dbReference type="GO" id="GO:0042176">
    <property type="term" value="P:regulation of protein catabolic process"/>
    <property type="evidence" value="ECO:0007669"/>
    <property type="project" value="InterPro"/>
</dbReference>